<dbReference type="AlphaFoldDB" id="A0AAW2VVH9"/>
<reference evidence="2" key="2">
    <citation type="journal article" date="2024" name="Plant">
        <title>Genomic evolution and insights into agronomic trait innovations of Sesamum species.</title>
        <authorList>
            <person name="Miao H."/>
            <person name="Wang L."/>
            <person name="Qu L."/>
            <person name="Liu H."/>
            <person name="Sun Y."/>
            <person name="Le M."/>
            <person name="Wang Q."/>
            <person name="Wei S."/>
            <person name="Zheng Y."/>
            <person name="Lin W."/>
            <person name="Duan Y."/>
            <person name="Cao H."/>
            <person name="Xiong S."/>
            <person name="Wang X."/>
            <person name="Wei L."/>
            <person name="Li C."/>
            <person name="Ma Q."/>
            <person name="Ju M."/>
            <person name="Zhao R."/>
            <person name="Li G."/>
            <person name="Mu C."/>
            <person name="Tian Q."/>
            <person name="Mei H."/>
            <person name="Zhang T."/>
            <person name="Gao T."/>
            <person name="Zhang H."/>
        </authorList>
    </citation>
    <scope>NUCLEOTIDE SEQUENCE</scope>
    <source>
        <strain evidence="2">KEN1</strain>
    </source>
</reference>
<dbReference type="InterPro" id="IPR040273">
    <property type="entry name" value="PIP1"/>
</dbReference>
<dbReference type="PANTHER" id="PTHR37245">
    <property type="entry name" value="PAMP-INDUCED SECRETED PEPTIDE 1"/>
    <property type="match status" value="1"/>
</dbReference>
<reference evidence="2" key="1">
    <citation type="submission" date="2020-06" db="EMBL/GenBank/DDBJ databases">
        <authorList>
            <person name="Li T."/>
            <person name="Hu X."/>
            <person name="Zhang T."/>
            <person name="Song X."/>
            <person name="Zhang H."/>
            <person name="Dai N."/>
            <person name="Sheng W."/>
            <person name="Hou X."/>
            <person name="Wei L."/>
        </authorList>
    </citation>
    <scope>NUCLEOTIDE SEQUENCE</scope>
    <source>
        <strain evidence="2">KEN1</strain>
        <tissue evidence="2">Leaf</tissue>
    </source>
</reference>
<organism evidence="2">
    <name type="scientific">Sesamum latifolium</name>
    <dbReference type="NCBI Taxonomy" id="2727402"/>
    <lineage>
        <taxon>Eukaryota</taxon>
        <taxon>Viridiplantae</taxon>
        <taxon>Streptophyta</taxon>
        <taxon>Embryophyta</taxon>
        <taxon>Tracheophyta</taxon>
        <taxon>Spermatophyta</taxon>
        <taxon>Magnoliopsida</taxon>
        <taxon>eudicotyledons</taxon>
        <taxon>Gunneridae</taxon>
        <taxon>Pentapetalae</taxon>
        <taxon>asterids</taxon>
        <taxon>lamiids</taxon>
        <taxon>Lamiales</taxon>
        <taxon>Pedaliaceae</taxon>
        <taxon>Sesamum</taxon>
    </lineage>
</organism>
<sequence>MMSYRRSCVVLVVLVIYVACLNNLHVEATRVLSEDFSTRILPKGFPESNHLVTFPAVYQNARETMSYWLQRLASGPSPRGPGH</sequence>
<comment type="caution">
    <text evidence="2">The sequence shown here is derived from an EMBL/GenBank/DDBJ whole genome shotgun (WGS) entry which is preliminary data.</text>
</comment>
<gene>
    <name evidence="2" type="ORF">Slati_2624900</name>
</gene>
<evidence type="ECO:0000256" key="1">
    <source>
        <dbReference type="SAM" id="SignalP"/>
    </source>
</evidence>
<proteinExistence type="predicted"/>
<dbReference type="GO" id="GO:0006952">
    <property type="term" value="P:defense response"/>
    <property type="evidence" value="ECO:0007669"/>
    <property type="project" value="InterPro"/>
</dbReference>
<feature type="signal peptide" evidence="1">
    <location>
        <begin position="1"/>
        <end position="20"/>
    </location>
</feature>
<accession>A0AAW2VVH9</accession>
<keyword evidence="1" id="KW-0732">Signal</keyword>
<dbReference type="EMBL" id="JACGWN010000009">
    <property type="protein sequence ID" value="KAL0432906.1"/>
    <property type="molecule type" value="Genomic_DNA"/>
</dbReference>
<evidence type="ECO:0000313" key="2">
    <source>
        <dbReference type="EMBL" id="KAL0432906.1"/>
    </source>
</evidence>
<feature type="chain" id="PRO_5044002632" evidence="1">
    <location>
        <begin position="21"/>
        <end position="83"/>
    </location>
</feature>
<protein>
    <submittedName>
        <fullName evidence="2">Uncharacterized protein</fullName>
    </submittedName>
</protein>
<name>A0AAW2VVH9_9LAMI</name>
<dbReference type="PANTHER" id="PTHR37245:SF4">
    <property type="entry name" value="PAMP-INDUCED SECRETED PEPTIDE 1"/>
    <property type="match status" value="1"/>
</dbReference>